<keyword evidence="1" id="KW-0812">Transmembrane</keyword>
<proteinExistence type="predicted"/>
<reference evidence="2 3" key="1">
    <citation type="journal article" date="2013" name="J. Virol.">
        <title>Morphology, Physiological Characteristics, and Complete Sequence of Marine Bacteriophage RIO-1 Infecting Pseudoalteromonas marina.</title>
        <authorList>
            <person name="Hardies S.C."/>
            <person name="Hwang Y.J."/>
            <person name="Hwang C.Y."/>
            <person name="Jang G.I."/>
            <person name="Cho B.C."/>
        </authorList>
    </citation>
    <scope>NUCLEOTIDE SEQUENCE [LARGE SCALE GENOMIC DNA]</scope>
</reference>
<dbReference type="RefSeq" id="YP_008051075.1">
    <property type="nucleotide sequence ID" value="NC_021300.1"/>
</dbReference>
<keyword evidence="3" id="KW-1185">Reference proteome</keyword>
<gene>
    <name evidence="2" type="ORF">RIO-1_5</name>
</gene>
<dbReference type="EMBL" id="KC751414">
    <property type="protein sequence ID" value="AGK87019.1"/>
    <property type="molecule type" value="Genomic_DNA"/>
</dbReference>
<dbReference type="GeneID" id="16207403"/>
<dbReference type="Proteomes" id="UP000013564">
    <property type="component" value="Segment"/>
</dbReference>
<accession>R4JKG3</accession>
<keyword evidence="1" id="KW-1133">Transmembrane helix</keyword>
<organism evidence="2 3">
    <name type="scientific">Pseudoalteromonas phage RIO-1</name>
    <dbReference type="NCBI Taxonomy" id="1316739"/>
    <lineage>
        <taxon>Viruses</taxon>
        <taxon>Duplodnaviria</taxon>
        <taxon>Heunggongvirae</taxon>
        <taxon>Uroviricota</taxon>
        <taxon>Caudoviricetes</taxon>
        <taxon>Zobellviridae</taxon>
        <taxon>Melvirus</taxon>
        <taxon>Melvirus orientalis</taxon>
    </lineage>
</organism>
<evidence type="ECO:0000256" key="1">
    <source>
        <dbReference type="SAM" id="Phobius"/>
    </source>
</evidence>
<evidence type="ECO:0000313" key="2">
    <source>
        <dbReference type="EMBL" id="AGK87019.1"/>
    </source>
</evidence>
<feature type="transmembrane region" description="Helical" evidence="1">
    <location>
        <begin position="6"/>
        <end position="30"/>
    </location>
</feature>
<dbReference type="KEGG" id="vg:16207403"/>
<keyword evidence="1" id="KW-0472">Membrane</keyword>
<sequence>MQTLVVYLTLVVVVLLLALLIVSVGSGGWVQDYEREYERRTSNDSKDKGDKQ</sequence>
<protein>
    <submittedName>
        <fullName evidence="2">Uncharacterized protein</fullName>
    </submittedName>
</protein>
<evidence type="ECO:0000313" key="3">
    <source>
        <dbReference type="Proteomes" id="UP000013564"/>
    </source>
</evidence>
<name>R4JKG3_9CAUD</name>